<reference evidence="2 3" key="1">
    <citation type="submission" date="2017-08" db="EMBL/GenBank/DDBJ databases">
        <title>Multipartite genome sequences of Sinorhizobium species nodulating soybeans.</title>
        <authorList>
            <person name="Tian C.F."/>
        </authorList>
    </citation>
    <scope>NUCLEOTIDE SEQUENCE [LARGE SCALE GENOMIC DNA]</scope>
    <source>
        <strain evidence="2 3">CCBAU 05684</strain>
        <plasmid evidence="3">psj05684b</plasmid>
    </source>
</reference>
<dbReference type="InterPro" id="IPR028098">
    <property type="entry name" value="Glyco_trans_4-like_N"/>
</dbReference>
<accession>A0A249PJR5</accession>
<dbReference type="GO" id="GO:0016757">
    <property type="term" value="F:glycosyltransferase activity"/>
    <property type="evidence" value="ECO:0007669"/>
    <property type="project" value="UniProtKB-ARBA"/>
</dbReference>
<dbReference type="AlphaFoldDB" id="A0A249PJR5"/>
<organism evidence="2 3">
    <name type="scientific">Sinorhizobium sojae CCBAU 05684</name>
    <dbReference type="NCBI Taxonomy" id="716928"/>
    <lineage>
        <taxon>Bacteria</taxon>
        <taxon>Pseudomonadati</taxon>
        <taxon>Pseudomonadota</taxon>
        <taxon>Alphaproteobacteria</taxon>
        <taxon>Hyphomicrobiales</taxon>
        <taxon>Rhizobiaceae</taxon>
        <taxon>Sinorhizobium/Ensifer group</taxon>
        <taxon>Sinorhizobium</taxon>
    </lineage>
</organism>
<dbReference type="InterPro" id="IPR050194">
    <property type="entry name" value="Glycosyltransferase_grp1"/>
</dbReference>
<gene>
    <name evidence="2" type="ORF">SJ05684_b50000</name>
</gene>
<name>A0A249PJR5_9HYPH</name>
<keyword evidence="3" id="KW-1185">Reference proteome</keyword>
<evidence type="ECO:0000259" key="1">
    <source>
        <dbReference type="Pfam" id="PF13439"/>
    </source>
</evidence>
<dbReference type="Proteomes" id="UP000217211">
    <property type="component" value="Plasmid pSJ05684b"/>
</dbReference>
<dbReference type="EMBL" id="CP023068">
    <property type="protein sequence ID" value="ASY65982.1"/>
    <property type="molecule type" value="Genomic_DNA"/>
</dbReference>
<feature type="domain" description="Glycosyltransferase subfamily 4-like N-terminal" evidence="1">
    <location>
        <begin position="12"/>
        <end position="110"/>
    </location>
</feature>
<evidence type="ECO:0000313" key="2">
    <source>
        <dbReference type="EMBL" id="ASY65982.1"/>
    </source>
</evidence>
<dbReference type="OrthoDB" id="3861448at2"/>
<dbReference type="eggNOG" id="COG0438">
    <property type="taxonomic scope" value="Bacteria"/>
</dbReference>
<evidence type="ECO:0000313" key="3">
    <source>
        <dbReference type="Proteomes" id="UP000217211"/>
    </source>
</evidence>
<keyword evidence="2" id="KW-0808">Transferase</keyword>
<geneLocation type="plasmid" evidence="3">
    <name>psj05684b</name>
</geneLocation>
<dbReference type="RefSeq" id="WP_050980210.1">
    <property type="nucleotide sequence ID" value="NZ_AJQT01000113.1"/>
</dbReference>
<keyword evidence="2" id="KW-0614">Plasmid</keyword>
<dbReference type="Gene3D" id="3.40.50.2000">
    <property type="entry name" value="Glycogen Phosphorylase B"/>
    <property type="match status" value="2"/>
</dbReference>
<dbReference type="SUPFAM" id="SSF53756">
    <property type="entry name" value="UDP-Glycosyltransferase/glycogen phosphorylase"/>
    <property type="match status" value="1"/>
</dbReference>
<dbReference type="KEGG" id="esj:SJ05684_b50000"/>
<dbReference type="Pfam" id="PF13439">
    <property type="entry name" value="Glyco_transf_4"/>
    <property type="match status" value="1"/>
</dbReference>
<dbReference type="STRING" id="716928.GCA_000261485_04997"/>
<dbReference type="PANTHER" id="PTHR45947:SF3">
    <property type="entry name" value="SULFOQUINOVOSYL TRANSFERASE SQD2"/>
    <property type="match status" value="1"/>
</dbReference>
<proteinExistence type="predicted"/>
<dbReference type="PANTHER" id="PTHR45947">
    <property type="entry name" value="SULFOQUINOVOSYL TRANSFERASE SQD2"/>
    <property type="match status" value="1"/>
</dbReference>
<sequence length="415" mass="45644">MRLLVYPHELSIGGSQINAIDLASAVANAGHDVVVYGVPGPLISYIEERGLRYIPARRLRYRPAPSRIVQLAALASRERIDLIHAYEWPTCLDAYYGAGLFLNVPLLCTVLSMQVMPHVPASVPLIMGTRELGAQARKVHRGRVWVLEPPIDVERDTPFVDGKAFRSRHRVANDEFLVVSVSRLAVDLKLDALVRAIDAADLLAGSYSLKLVLLGDGPAREALTTRASAVNRRHGREVVILPGADLDPRSAYAAADLVLGMGSSALRALSIGRPLIVQGEEAFSEVFEPSTCELFLRQGFYGLAEGAVGARRLAAQVESLIRDPGRRAALAHFGREMVAKRFSLQRAADLQLDIYRQILADPPKRRLSDAMRSARLSLMLEIANHDPFRKREKKLREKSILATVHSGSWPPVLGE</sequence>
<protein>
    <submittedName>
        <fullName evidence="2">Glycosyl transferase, group 1 family protein</fullName>
    </submittedName>
</protein>
<dbReference type="CDD" id="cd03801">
    <property type="entry name" value="GT4_PimA-like"/>
    <property type="match status" value="1"/>
</dbReference>